<organism evidence="1 2">
    <name type="scientific">Rhizopogon vinicolor AM-OR11-026</name>
    <dbReference type="NCBI Taxonomy" id="1314800"/>
    <lineage>
        <taxon>Eukaryota</taxon>
        <taxon>Fungi</taxon>
        <taxon>Dikarya</taxon>
        <taxon>Basidiomycota</taxon>
        <taxon>Agaricomycotina</taxon>
        <taxon>Agaricomycetes</taxon>
        <taxon>Agaricomycetidae</taxon>
        <taxon>Boletales</taxon>
        <taxon>Suillineae</taxon>
        <taxon>Rhizopogonaceae</taxon>
        <taxon>Rhizopogon</taxon>
    </lineage>
</organism>
<keyword evidence="2" id="KW-1185">Reference proteome</keyword>
<evidence type="ECO:0000313" key="1">
    <source>
        <dbReference type="EMBL" id="OAX33535.1"/>
    </source>
</evidence>
<reference evidence="1 2" key="1">
    <citation type="submission" date="2016-06" db="EMBL/GenBank/DDBJ databases">
        <title>Comparative genomics of the ectomycorrhizal sister species Rhizopogon vinicolor and Rhizopogon vesiculosus (Basidiomycota: Boletales) reveals a divergence of the mating type B locus.</title>
        <authorList>
            <consortium name="DOE Joint Genome Institute"/>
            <person name="Mujic A.B."/>
            <person name="Kuo A."/>
            <person name="Tritt A."/>
            <person name="Lipzen A."/>
            <person name="Chen C."/>
            <person name="Johnson J."/>
            <person name="Sharma A."/>
            <person name="Barry K."/>
            <person name="Grigoriev I.V."/>
            <person name="Spatafora J.W."/>
        </authorList>
    </citation>
    <scope>NUCLEOTIDE SEQUENCE [LARGE SCALE GENOMIC DNA]</scope>
    <source>
        <strain evidence="1 2">AM-OR11-026</strain>
    </source>
</reference>
<evidence type="ECO:0000313" key="2">
    <source>
        <dbReference type="Proteomes" id="UP000092154"/>
    </source>
</evidence>
<dbReference type="InParanoid" id="A0A1B7MLQ4"/>
<name>A0A1B7MLQ4_9AGAM</name>
<proteinExistence type="predicted"/>
<accession>A0A1B7MLQ4</accession>
<protein>
    <submittedName>
        <fullName evidence="1">Uncharacterized protein</fullName>
    </submittedName>
</protein>
<feature type="non-terminal residue" evidence="1">
    <location>
        <position position="1"/>
    </location>
</feature>
<dbReference type="Proteomes" id="UP000092154">
    <property type="component" value="Unassembled WGS sequence"/>
</dbReference>
<sequence length="131" mass="14442">PWNEAVLVTPRHSVHQHWNAAMAQVTCRRRESLLLICTTYDTPQGRPLTLSEGFAVATKTNGRHHGKHERAALPNRVELAIGMSAMVTFNVKTDLDIANGSCGKITKILLDERKTGFTLTVPIVELAYPPA</sequence>
<gene>
    <name evidence="1" type="ORF">K503DRAFT_700257</name>
</gene>
<dbReference type="EMBL" id="KV448752">
    <property type="protein sequence ID" value="OAX33535.1"/>
    <property type="molecule type" value="Genomic_DNA"/>
</dbReference>
<dbReference type="AlphaFoldDB" id="A0A1B7MLQ4"/>
<dbReference type="OrthoDB" id="2986975at2759"/>